<evidence type="ECO:0000256" key="3">
    <source>
        <dbReference type="ARBA" id="ARBA00022679"/>
    </source>
</evidence>
<feature type="zinc finger region" description="CHC2-type" evidence="12 14">
    <location>
        <begin position="39"/>
        <end position="63"/>
    </location>
</feature>
<comment type="catalytic activity">
    <reaction evidence="12">
        <text>ssDNA + n NTP = ssDNA/pppN(pN)n-1 hybrid + (n-1) diphosphate.</text>
        <dbReference type="EC" id="2.7.7.101"/>
    </reaction>
</comment>
<dbReference type="GO" id="GO:0005737">
    <property type="term" value="C:cytoplasm"/>
    <property type="evidence" value="ECO:0007669"/>
    <property type="project" value="TreeGrafter"/>
</dbReference>
<keyword evidence="10 12" id="KW-0238">DNA-binding</keyword>
<evidence type="ECO:0000256" key="10">
    <source>
        <dbReference type="ARBA" id="ARBA00023125"/>
    </source>
</evidence>
<evidence type="ECO:0000256" key="6">
    <source>
        <dbReference type="ARBA" id="ARBA00022723"/>
    </source>
</evidence>
<dbReference type="InterPro" id="IPR036185">
    <property type="entry name" value="DNA_heli_DnaB-like_N_sf"/>
</dbReference>
<dbReference type="GO" id="GO:0006269">
    <property type="term" value="P:DNA replication, synthesis of primer"/>
    <property type="evidence" value="ECO:0007669"/>
    <property type="project" value="UniProtKB-UniRule"/>
</dbReference>
<evidence type="ECO:0000256" key="7">
    <source>
        <dbReference type="ARBA" id="ARBA00022771"/>
    </source>
</evidence>
<dbReference type="EMBL" id="SRIB01000007">
    <property type="protein sequence ID" value="TFZ40067.1"/>
    <property type="molecule type" value="Genomic_DNA"/>
</dbReference>
<dbReference type="SUPFAM" id="SSF56731">
    <property type="entry name" value="DNA primase core"/>
    <property type="match status" value="1"/>
</dbReference>
<comment type="cofactor">
    <cofactor evidence="12 13 14">
        <name>Zn(2+)</name>
        <dbReference type="ChEBI" id="CHEBI:29105"/>
    </cofactor>
    <text evidence="12 13 14">Binds 1 zinc ion per monomer.</text>
</comment>
<dbReference type="Gene3D" id="3.40.1360.10">
    <property type="match status" value="1"/>
</dbReference>
<dbReference type="Pfam" id="PF08275">
    <property type="entry name" value="DNAG_N"/>
    <property type="match status" value="1"/>
</dbReference>
<reference evidence="16 17" key="1">
    <citation type="submission" date="2019-03" db="EMBL/GenBank/DDBJ databases">
        <title>Draft genome sequence data and analysis of a Fermenting Bacterium, Soehngenia longevitae strain 1933PT, isolated from petroleum reservoir in Azerbaijan.</title>
        <authorList>
            <person name="Grouzdev D.S."/>
            <person name="Bidzhieva S.K."/>
            <person name="Sokolova D.S."/>
            <person name="Tourova T.P."/>
            <person name="Poltaraus A.B."/>
            <person name="Nazina T.N."/>
        </authorList>
    </citation>
    <scope>NUCLEOTIDE SEQUENCE [LARGE SCALE GENOMIC DNA]</scope>
    <source>
        <strain evidence="16 17">1933P</strain>
    </source>
</reference>
<evidence type="ECO:0000256" key="8">
    <source>
        <dbReference type="ARBA" id="ARBA00022833"/>
    </source>
</evidence>
<dbReference type="GO" id="GO:1990077">
    <property type="term" value="C:primosome complex"/>
    <property type="evidence" value="ECO:0007669"/>
    <property type="project" value="UniProtKB-KW"/>
</dbReference>
<dbReference type="GO" id="GO:0003899">
    <property type="term" value="F:DNA-directed RNA polymerase activity"/>
    <property type="evidence" value="ECO:0007669"/>
    <property type="project" value="UniProtKB-UniRule"/>
</dbReference>
<evidence type="ECO:0000256" key="13">
    <source>
        <dbReference type="PIRNR" id="PIRNR002811"/>
    </source>
</evidence>
<dbReference type="FunFam" id="3.90.980.10:FF:000001">
    <property type="entry name" value="DNA primase"/>
    <property type="match status" value="1"/>
</dbReference>
<dbReference type="SUPFAM" id="SSF57783">
    <property type="entry name" value="Zinc beta-ribbon"/>
    <property type="match status" value="1"/>
</dbReference>
<dbReference type="InterPro" id="IPR036977">
    <property type="entry name" value="DNA_primase_Znf_CHC2"/>
</dbReference>
<dbReference type="InterPro" id="IPR002694">
    <property type="entry name" value="Znf_CHC2"/>
</dbReference>
<keyword evidence="8 12" id="KW-0862">Zinc</keyword>
<dbReference type="GO" id="GO:0005524">
    <property type="term" value="F:ATP binding"/>
    <property type="evidence" value="ECO:0007669"/>
    <property type="project" value="InterPro"/>
</dbReference>
<dbReference type="Gene3D" id="3.90.580.10">
    <property type="entry name" value="Zinc finger, CHC2-type domain"/>
    <property type="match status" value="1"/>
</dbReference>
<dbReference type="Pfam" id="PF13155">
    <property type="entry name" value="Toprim_2"/>
    <property type="match status" value="1"/>
</dbReference>
<comment type="similarity">
    <text evidence="12 13">Belongs to the DnaG primase family.</text>
</comment>
<keyword evidence="6 12" id="KW-0479">Metal-binding</keyword>
<evidence type="ECO:0000256" key="11">
    <source>
        <dbReference type="ARBA" id="ARBA00023163"/>
    </source>
</evidence>
<dbReference type="GO" id="GO:0000428">
    <property type="term" value="C:DNA-directed RNA polymerase complex"/>
    <property type="evidence" value="ECO:0007669"/>
    <property type="project" value="UniProtKB-KW"/>
</dbReference>
<dbReference type="InterPro" id="IPR037068">
    <property type="entry name" value="DNA_primase_core_N_sf"/>
</dbReference>
<dbReference type="Pfam" id="PF01807">
    <property type="entry name" value="Zn_ribbon_DnaG"/>
    <property type="match status" value="1"/>
</dbReference>
<evidence type="ECO:0000256" key="12">
    <source>
        <dbReference type="HAMAP-Rule" id="MF_00974"/>
    </source>
</evidence>
<keyword evidence="4 12" id="KW-0548">Nucleotidyltransferase</keyword>
<dbReference type="InterPro" id="IPR006171">
    <property type="entry name" value="TOPRIM_dom"/>
</dbReference>
<dbReference type="SUPFAM" id="SSF48024">
    <property type="entry name" value="N-terminal domain of DnaB helicase"/>
    <property type="match status" value="1"/>
</dbReference>
<dbReference type="Pfam" id="PF10410">
    <property type="entry name" value="DnaB_bind"/>
    <property type="match status" value="1"/>
</dbReference>
<dbReference type="InterPro" id="IPR030846">
    <property type="entry name" value="DnaG_bac"/>
</dbReference>
<protein>
    <recommendedName>
        <fullName evidence="12 13">DNA primase</fullName>
        <ecNumber evidence="12">2.7.7.101</ecNumber>
    </recommendedName>
</protein>
<keyword evidence="5 12" id="KW-0235">DNA replication</keyword>
<evidence type="ECO:0000313" key="16">
    <source>
        <dbReference type="EMBL" id="TFZ40067.1"/>
    </source>
</evidence>
<dbReference type="NCBIfam" id="TIGR01391">
    <property type="entry name" value="dnaG"/>
    <property type="match status" value="1"/>
</dbReference>
<evidence type="ECO:0000256" key="1">
    <source>
        <dbReference type="ARBA" id="ARBA00022478"/>
    </source>
</evidence>
<evidence type="ECO:0000256" key="2">
    <source>
        <dbReference type="ARBA" id="ARBA00022515"/>
    </source>
</evidence>
<keyword evidence="7 12" id="KW-0863">Zinc-finger</keyword>
<dbReference type="PROSITE" id="PS50880">
    <property type="entry name" value="TOPRIM"/>
    <property type="match status" value="1"/>
</dbReference>
<dbReference type="GO" id="GO:0003677">
    <property type="term" value="F:DNA binding"/>
    <property type="evidence" value="ECO:0007669"/>
    <property type="project" value="UniProtKB-KW"/>
</dbReference>
<keyword evidence="9" id="KW-0460">Magnesium</keyword>
<dbReference type="InterPro" id="IPR050219">
    <property type="entry name" value="DnaG_primase"/>
</dbReference>
<dbReference type="EC" id="2.7.7.101" evidence="12"/>
<dbReference type="CDD" id="cd03364">
    <property type="entry name" value="TOPRIM_DnaG_primases"/>
    <property type="match status" value="1"/>
</dbReference>
<dbReference type="InterPro" id="IPR019475">
    <property type="entry name" value="DNA_primase_DnaB-bd"/>
</dbReference>
<comment type="subunit">
    <text evidence="12">Monomer. Interacts with DnaB.</text>
</comment>
<dbReference type="PANTHER" id="PTHR30313:SF2">
    <property type="entry name" value="DNA PRIMASE"/>
    <property type="match status" value="1"/>
</dbReference>
<dbReference type="FunFam" id="3.90.580.10:FF:000001">
    <property type="entry name" value="DNA primase"/>
    <property type="match status" value="1"/>
</dbReference>
<comment type="domain">
    <text evidence="12">Contains an N-terminal zinc-binding domain, a central core domain that contains the primase activity, and a C-terminal DnaB-binding domain.</text>
</comment>
<comment type="caution">
    <text evidence="16">The sequence shown here is derived from an EMBL/GenBank/DDBJ whole genome shotgun (WGS) entry which is preliminary data.</text>
</comment>
<keyword evidence="3 12" id="KW-0808">Transferase</keyword>
<dbReference type="RefSeq" id="WP_135271139.1">
    <property type="nucleotide sequence ID" value="NZ_SRIB01000007.1"/>
</dbReference>
<accession>A0A4Z0D3D1</accession>
<keyword evidence="2 12" id="KW-0639">Primosome</keyword>
<dbReference type="InterPro" id="IPR013264">
    <property type="entry name" value="DNAG_N"/>
</dbReference>
<evidence type="ECO:0000256" key="4">
    <source>
        <dbReference type="ARBA" id="ARBA00022695"/>
    </source>
</evidence>
<dbReference type="PIRSF" id="PIRSF002811">
    <property type="entry name" value="DnaG"/>
    <property type="match status" value="1"/>
</dbReference>
<organism evidence="16 17">
    <name type="scientific">Soehngenia longivitae</name>
    <dbReference type="NCBI Taxonomy" id="2562294"/>
    <lineage>
        <taxon>Bacteria</taxon>
        <taxon>Bacillati</taxon>
        <taxon>Bacillota</taxon>
        <taxon>Tissierellia</taxon>
        <taxon>Tissierellales</taxon>
        <taxon>Tissierellaceae</taxon>
        <taxon>Soehngenia</taxon>
    </lineage>
</organism>
<proteinExistence type="inferred from homology"/>
<evidence type="ECO:0000259" key="15">
    <source>
        <dbReference type="PROSITE" id="PS50880"/>
    </source>
</evidence>
<dbReference type="OrthoDB" id="9803773at2"/>
<evidence type="ECO:0000256" key="14">
    <source>
        <dbReference type="PIRSR" id="PIRSR002811-1"/>
    </source>
</evidence>
<dbReference type="SMART" id="SM00400">
    <property type="entry name" value="ZnF_CHCC"/>
    <property type="match status" value="1"/>
</dbReference>
<dbReference type="Gene3D" id="3.90.980.10">
    <property type="entry name" value="DNA primase, catalytic core, N-terminal domain"/>
    <property type="match status" value="1"/>
</dbReference>
<comment type="function">
    <text evidence="12 13">RNA polymerase that catalyzes the synthesis of short RNA molecules used as primers for DNA polymerase during DNA replication.</text>
</comment>
<dbReference type="PANTHER" id="PTHR30313">
    <property type="entry name" value="DNA PRIMASE"/>
    <property type="match status" value="1"/>
</dbReference>
<keyword evidence="11 12" id="KW-0804">Transcription</keyword>
<dbReference type="InterPro" id="IPR034151">
    <property type="entry name" value="TOPRIM_DnaG_bac"/>
</dbReference>
<dbReference type="FunFam" id="3.40.1360.10:FF:000002">
    <property type="entry name" value="DNA primase"/>
    <property type="match status" value="1"/>
</dbReference>
<gene>
    <name evidence="12" type="primary">dnaG</name>
    <name evidence="16" type="ORF">E4100_06075</name>
</gene>
<evidence type="ECO:0000313" key="17">
    <source>
        <dbReference type="Proteomes" id="UP000298381"/>
    </source>
</evidence>
<dbReference type="GO" id="GO:0008270">
    <property type="term" value="F:zinc ion binding"/>
    <property type="evidence" value="ECO:0007669"/>
    <property type="project" value="UniProtKB-UniRule"/>
</dbReference>
<sequence>MTQLGDNFVDKIKEEVDIVELIGNYVQLKKTGINYVGLCPFHSEKTPSFTVSPTKKLYHCFGCGEGGDIIGFIMKQENLDFIEAIKFIADRYNINIDFKESNIDNSLKNRIFDINKLSSEYYHKNLFTNKTALEYLSKRKINSKIAKEFHIGFANDSWDGLVNFLKNHGIAEEDIVRAGLASRKKNGNGYVDRFRNRIIFPIYDIKSRVIGFGGRVLDDSLPKYLNSPDTLVFSKGNHLYGLNNYLKSSNQERIILVEGYMDVISLYRSGITCAVASLGTALTINQVKLLKQYSSNIYVCYDSDEAGQRATLKAIDILTRSGVEPKVIILPNGNDPDDFIKENGIEEFEKIIEKALSYIEFKVYLMERKYDITKESQKIDFLREMAKILSGIKSSVAREIYLQKYSDKYNVSKEAILAEMGINNKRELKLIKKLTENNKTSHPKAELEAISLILLDNEESRKLAERLEEEYFQDFYCRLCFSTIKNRIIEGKAISPQAILEDLIDYSEFRPQIENILFRELEYDLNNLNEFINDIIKNLELNIIINQRDNLISKIKGIENDVQYKEEVIKLTIEVAKLNKKIALINTSGEEVSWTKK</sequence>
<dbReference type="SMART" id="SM00493">
    <property type="entry name" value="TOPRIM"/>
    <property type="match status" value="1"/>
</dbReference>
<feature type="domain" description="Toprim" evidence="15">
    <location>
        <begin position="252"/>
        <end position="333"/>
    </location>
</feature>
<keyword evidence="17" id="KW-1185">Reference proteome</keyword>
<dbReference type="AlphaFoldDB" id="A0A4Z0D3D1"/>
<name>A0A4Z0D3D1_9FIRM</name>
<dbReference type="GO" id="GO:0003678">
    <property type="term" value="F:DNA helicase activity"/>
    <property type="evidence" value="ECO:0007669"/>
    <property type="project" value="InterPro"/>
</dbReference>
<keyword evidence="1 12" id="KW-0240">DNA-directed RNA polymerase</keyword>
<evidence type="ECO:0000256" key="5">
    <source>
        <dbReference type="ARBA" id="ARBA00022705"/>
    </source>
</evidence>
<dbReference type="Proteomes" id="UP000298381">
    <property type="component" value="Unassembled WGS sequence"/>
</dbReference>
<dbReference type="InterPro" id="IPR006295">
    <property type="entry name" value="DNA_primase_DnaG"/>
</dbReference>
<dbReference type="HAMAP" id="MF_00974">
    <property type="entry name" value="DNA_primase_DnaG"/>
    <property type="match status" value="1"/>
</dbReference>
<evidence type="ECO:0000256" key="9">
    <source>
        <dbReference type="ARBA" id="ARBA00022842"/>
    </source>
</evidence>